<reference evidence="10" key="2">
    <citation type="submission" date="2022-10" db="EMBL/GenBank/DDBJ databases">
        <authorList>
            <consortium name="ENA_rothamsted_submissions"/>
            <consortium name="culmorum"/>
            <person name="King R."/>
        </authorList>
    </citation>
    <scope>NUCLEOTIDE SEQUENCE</scope>
</reference>
<dbReference type="OrthoDB" id="6249205at2759"/>
<reference evidence="10" key="1">
    <citation type="submission" date="2021-12" db="EMBL/GenBank/DDBJ databases">
        <authorList>
            <person name="King R."/>
        </authorList>
    </citation>
    <scope>NUCLEOTIDE SEQUENCE</scope>
</reference>
<keyword evidence="7" id="KW-0325">Glycoprotein</keyword>
<evidence type="ECO:0000256" key="4">
    <source>
        <dbReference type="ARBA" id="ARBA00022729"/>
    </source>
</evidence>
<evidence type="ECO:0000256" key="8">
    <source>
        <dbReference type="ARBA" id="ARBA00023288"/>
    </source>
</evidence>
<comment type="subcellular location">
    <subcellularLocation>
        <location evidence="1">Membrane</location>
        <topology evidence="1">Lipid-anchor</topology>
        <topology evidence="1">GPI-anchor</topology>
    </subcellularLocation>
</comment>
<protein>
    <recommendedName>
        <fullName evidence="12">Protein sleepless</fullName>
    </recommendedName>
</protein>
<accession>A0A9N9R7Z3</accession>
<evidence type="ECO:0000256" key="5">
    <source>
        <dbReference type="ARBA" id="ARBA00022989"/>
    </source>
</evidence>
<dbReference type="GO" id="GO:0098552">
    <property type="term" value="C:side of membrane"/>
    <property type="evidence" value="ECO:0007669"/>
    <property type="project" value="UniProtKB-KW"/>
</dbReference>
<sequence length="159" mass="18176">MRLKLLIIFLISVIRENLAIWCYQCTAATPGCTEPFNWRGVGYLGNPCPDRDDVCIKLIEVKGAQRVITRDCLSNFKAFRTDIPADTYEGCRPAAKDVNLANYVNNTIKELDIKRDWYDETIWCFCFLDHRCNSASASRTSMALLICMTLVLFTKSLLF</sequence>
<evidence type="ECO:0008006" key="12">
    <source>
        <dbReference type="Google" id="ProtNLM"/>
    </source>
</evidence>
<dbReference type="AlphaFoldDB" id="A0A9N9R7Z3"/>
<keyword evidence="3" id="KW-0812">Transmembrane</keyword>
<dbReference type="CDD" id="cd23591">
    <property type="entry name" value="TFP_LU_ECD_Crim"/>
    <property type="match status" value="1"/>
</dbReference>
<name>A0A9N9R7Z3_9NEOP</name>
<feature type="chain" id="PRO_5040344270" description="Protein sleepless" evidence="9">
    <location>
        <begin position="20"/>
        <end position="159"/>
    </location>
</feature>
<keyword evidence="11" id="KW-1185">Reference proteome</keyword>
<evidence type="ECO:0000313" key="11">
    <source>
        <dbReference type="Proteomes" id="UP001153714"/>
    </source>
</evidence>
<dbReference type="Pfam" id="PF17064">
    <property type="entry name" value="QVR"/>
    <property type="match status" value="1"/>
</dbReference>
<feature type="signal peptide" evidence="9">
    <location>
        <begin position="1"/>
        <end position="19"/>
    </location>
</feature>
<keyword evidence="6" id="KW-0472">Membrane</keyword>
<keyword evidence="4 9" id="KW-0732">Signal</keyword>
<dbReference type="PANTHER" id="PTHR33562">
    <property type="entry name" value="ATILLA, ISOFORM B-RELATED-RELATED"/>
    <property type="match status" value="1"/>
</dbReference>
<dbReference type="InterPro" id="IPR050975">
    <property type="entry name" value="Sleep_regulator"/>
</dbReference>
<dbReference type="Proteomes" id="UP001153714">
    <property type="component" value="Chromosome 4"/>
</dbReference>
<organism evidence="10 11">
    <name type="scientific">Diatraea saccharalis</name>
    <name type="common">sugarcane borer</name>
    <dbReference type="NCBI Taxonomy" id="40085"/>
    <lineage>
        <taxon>Eukaryota</taxon>
        <taxon>Metazoa</taxon>
        <taxon>Ecdysozoa</taxon>
        <taxon>Arthropoda</taxon>
        <taxon>Hexapoda</taxon>
        <taxon>Insecta</taxon>
        <taxon>Pterygota</taxon>
        <taxon>Neoptera</taxon>
        <taxon>Endopterygota</taxon>
        <taxon>Lepidoptera</taxon>
        <taxon>Glossata</taxon>
        <taxon>Ditrysia</taxon>
        <taxon>Pyraloidea</taxon>
        <taxon>Crambidae</taxon>
        <taxon>Crambinae</taxon>
        <taxon>Diatraea</taxon>
    </lineage>
</organism>
<evidence type="ECO:0000256" key="2">
    <source>
        <dbReference type="ARBA" id="ARBA00022622"/>
    </source>
</evidence>
<keyword evidence="8" id="KW-0449">Lipoprotein</keyword>
<evidence type="ECO:0000256" key="1">
    <source>
        <dbReference type="ARBA" id="ARBA00004589"/>
    </source>
</evidence>
<keyword evidence="2" id="KW-0336">GPI-anchor</keyword>
<evidence type="ECO:0000256" key="6">
    <source>
        <dbReference type="ARBA" id="ARBA00023136"/>
    </source>
</evidence>
<evidence type="ECO:0000256" key="9">
    <source>
        <dbReference type="SAM" id="SignalP"/>
    </source>
</evidence>
<evidence type="ECO:0000256" key="7">
    <source>
        <dbReference type="ARBA" id="ARBA00023180"/>
    </source>
</evidence>
<gene>
    <name evidence="10" type="ORF">DIATSA_LOCUS9657</name>
</gene>
<dbReference type="GO" id="GO:0032222">
    <property type="term" value="P:regulation of synaptic transmission, cholinergic"/>
    <property type="evidence" value="ECO:0007669"/>
    <property type="project" value="InterPro"/>
</dbReference>
<proteinExistence type="predicted"/>
<keyword evidence="5" id="KW-1133">Transmembrane helix</keyword>
<evidence type="ECO:0000256" key="3">
    <source>
        <dbReference type="ARBA" id="ARBA00022692"/>
    </source>
</evidence>
<dbReference type="EMBL" id="OU893335">
    <property type="protein sequence ID" value="CAG9792096.1"/>
    <property type="molecule type" value="Genomic_DNA"/>
</dbReference>
<dbReference type="GO" id="GO:0030431">
    <property type="term" value="P:sleep"/>
    <property type="evidence" value="ECO:0007669"/>
    <property type="project" value="InterPro"/>
</dbReference>
<dbReference type="PANTHER" id="PTHR33562:SF28">
    <property type="entry name" value="PROTEIN QUIVER"/>
    <property type="match status" value="1"/>
</dbReference>
<dbReference type="InterPro" id="IPR031424">
    <property type="entry name" value="QVR-like"/>
</dbReference>
<evidence type="ECO:0000313" key="10">
    <source>
        <dbReference type="EMBL" id="CAG9792096.1"/>
    </source>
</evidence>